<dbReference type="EnsemblMetazoa" id="SMAR004622-RA">
    <property type="protein sequence ID" value="SMAR004622-PA"/>
    <property type="gene ID" value="SMAR004622"/>
</dbReference>
<sequence>MGLQLKQQIIFLLLVFTVSYHTCSSASEEKVENCERDEDKIVCEGRQCGTSCEKSVCKNPRAECLCDGSCGYVCVSKDLKCRLLIAPNFGFVHIPEGRKFHAKAYYNCSEGYDLAGPPTRICQSDGKWTENDPRCMPYEIVCAPPTFQVENAHIVGIIKDKYPDGSEVTYQCKEDPLREVTTTNLITRLGSNTKKCKTPEKIENGYYEGADDYIIGSKIKYHCNKGYSVDGHETITCTDLGVWSGSPPLCEIRSCPEPVSIKNGRVKYGKPFYYSSYVLYSCDQGFALNGPARRQCNEEGKLTDTEPKCIANDCGQPKLPSHGQIKFLQGTKLNQRIDYTCNQHTTMHGQSTAICKIIDGTLRWSSQPPICRQSCKVPQSDGYLTHGKKKVESRNYVPHEETIEILCDYNDYDDYGVLIKQTATYNSKCFNGKWDREVSCTPEHCKVPELDSKNVYITYKSKKIEPGKYIPNQDDIEVFCEYSYWDFGVPSEPGKTYTCITGKWNIEIICQPDTGTENCKVPEPNEKNAYFIYENKKIGPGDYVPNLKILQLFCESSFDEYEYTESTEATSTYKCINGKWSAEIGCVETGVTPTSTTKPSGTNCMQPKIPKFGRIDFLEGTKLNQRVDYTCDKHTTMQGQSTATCKLIKGIAKWSSPTPFCMRHCKVPQPDKSDAYFMYKIKKLEPGNFIPHHGVIEIYCELHDYVDYDYGGTKATNFYKCLNGKWDKEISCDSTIEESTPKPGHSDPCRVPELEIKDAFLLHNTVEVKTGAYIKHLQEIKLYCFTNYDYDFTESTPATSTHKCVNGKWINEIVCVTVRTITTTSKYEPPKTATPIPRPPGSGCTQPKLPTYGKIHFLEGTKLKHRVEFTCDEHTTMQGRSNATCEIIHGIPKWSSPTPFCRRHCKVPQLDITESYFMMYKNKELKFGNFVPHLDHIEIFCDAFYDYMDFTVVNKATNTYKCINGKWSNKISCESRPVTPDVGTTTPSTDEIKDYCIVPEPDITNAYFLHAAIAPGKEVPNLHEIKLFCDSSLEFDYYDDSATYKNYTCVNGKWSARVQCTPFSFDQCELPKLVWEGAYYIQNGKKMEPGKVIQHLDHVTLFCDPDSDYYEYDESNKPTNYVCLHGRWNEEMVCEPKIDVTTSGSTPAGHKFNTPEVIITYKLDDCEEIEYKSGPLYVPIGSKFTLRYWWVGKQNQPLKRNNLNVNFGNSRQGEYFEFFIKKVEAKHAGYYTSTSSTGLTHRINIVVDRTQKQKIKNTGCTATSHCNMDVFVNETLLKKAQEHFKLSSSLTFRCTTPLEFRLVKNTSKICNNEELPTEWPHCVNIYPNGGKIPTN</sequence>
<dbReference type="InterPro" id="IPR035976">
    <property type="entry name" value="Sushi/SCR/CCP_sf"/>
</dbReference>
<dbReference type="EMBL" id="JH431512">
    <property type="status" value="NOT_ANNOTATED_CDS"/>
    <property type="molecule type" value="Genomic_DNA"/>
</dbReference>
<dbReference type="Pfam" id="PF00084">
    <property type="entry name" value="Sushi"/>
    <property type="match status" value="6"/>
</dbReference>
<dbReference type="InterPro" id="IPR000436">
    <property type="entry name" value="Sushi_SCR_CCP_dom"/>
</dbReference>
<proteinExistence type="predicted"/>
<dbReference type="Gene3D" id="2.10.70.10">
    <property type="entry name" value="Complement Module, domain 1"/>
    <property type="match status" value="6"/>
</dbReference>
<dbReference type="eggNOG" id="KOG4297">
    <property type="taxonomic scope" value="Eukaryota"/>
</dbReference>
<dbReference type="SUPFAM" id="SSF57535">
    <property type="entry name" value="Complement control module/SCR domain"/>
    <property type="match status" value="6"/>
</dbReference>
<dbReference type="PhylomeDB" id="T1IU09"/>
<evidence type="ECO:0000313" key="7">
    <source>
        <dbReference type="EnsemblMetazoa" id="SMAR004622-PA"/>
    </source>
</evidence>
<protein>
    <recommendedName>
        <fullName evidence="6">Sushi domain-containing protein</fullName>
    </recommendedName>
</protein>
<dbReference type="STRING" id="126957.T1IU09"/>
<name>T1IU09_STRMM</name>
<dbReference type="PANTHER" id="PTHR45656">
    <property type="entry name" value="PROTEIN CBR-CLEC-78"/>
    <property type="match status" value="1"/>
</dbReference>
<evidence type="ECO:0000313" key="8">
    <source>
        <dbReference type="Proteomes" id="UP000014500"/>
    </source>
</evidence>
<keyword evidence="2" id="KW-0677">Repeat</keyword>
<evidence type="ECO:0000256" key="4">
    <source>
        <dbReference type="PROSITE-ProRule" id="PRU00302"/>
    </source>
</evidence>
<keyword evidence="1 5" id="KW-0732">Signal</keyword>
<reference evidence="7" key="2">
    <citation type="submission" date="2015-02" db="UniProtKB">
        <authorList>
            <consortium name="EnsemblMetazoa"/>
        </authorList>
    </citation>
    <scope>IDENTIFICATION</scope>
</reference>
<keyword evidence="3 4" id="KW-1015">Disulfide bond</keyword>
<feature type="domain" description="Sushi" evidence="6">
    <location>
        <begin position="253"/>
        <end position="311"/>
    </location>
</feature>
<feature type="domain" description="Sushi" evidence="6">
    <location>
        <begin position="602"/>
        <end position="663"/>
    </location>
</feature>
<feature type="signal peptide" evidence="5">
    <location>
        <begin position="1"/>
        <end position="25"/>
    </location>
</feature>
<evidence type="ECO:0000259" key="6">
    <source>
        <dbReference type="PROSITE" id="PS50923"/>
    </source>
</evidence>
<reference evidence="8" key="1">
    <citation type="submission" date="2011-05" db="EMBL/GenBank/DDBJ databases">
        <authorList>
            <person name="Richards S.R."/>
            <person name="Qu J."/>
            <person name="Jiang H."/>
            <person name="Jhangiani S.N."/>
            <person name="Agravi P."/>
            <person name="Goodspeed R."/>
            <person name="Gross S."/>
            <person name="Mandapat C."/>
            <person name="Jackson L."/>
            <person name="Mathew T."/>
            <person name="Pu L."/>
            <person name="Thornton R."/>
            <person name="Saada N."/>
            <person name="Wilczek-Boney K.B."/>
            <person name="Lee S."/>
            <person name="Kovar C."/>
            <person name="Wu Y."/>
            <person name="Scherer S.E."/>
            <person name="Worley K.C."/>
            <person name="Muzny D.M."/>
            <person name="Gibbs R."/>
        </authorList>
    </citation>
    <scope>NUCLEOTIDE SEQUENCE</scope>
    <source>
        <strain evidence="8">Brora</strain>
    </source>
</reference>
<evidence type="ECO:0000256" key="2">
    <source>
        <dbReference type="ARBA" id="ARBA00022737"/>
    </source>
</evidence>
<feature type="domain" description="Sushi" evidence="6">
    <location>
        <begin position="72"/>
        <end position="137"/>
    </location>
</feature>
<evidence type="ECO:0000256" key="5">
    <source>
        <dbReference type="SAM" id="SignalP"/>
    </source>
</evidence>
<keyword evidence="8" id="KW-1185">Reference proteome</keyword>
<dbReference type="CDD" id="cd00033">
    <property type="entry name" value="CCP"/>
    <property type="match status" value="6"/>
</dbReference>
<dbReference type="SMART" id="SM00032">
    <property type="entry name" value="CCP"/>
    <property type="match status" value="11"/>
</dbReference>
<feature type="disulfide bond" evidence="4">
    <location>
        <begin position="108"/>
        <end position="135"/>
    </location>
</feature>
<comment type="caution">
    <text evidence="4">Lacks conserved residue(s) required for the propagation of feature annotation.</text>
</comment>
<feature type="disulfide bond" evidence="4">
    <location>
        <begin position="282"/>
        <end position="309"/>
    </location>
</feature>
<dbReference type="PANTHER" id="PTHR45656:SF4">
    <property type="entry name" value="PROTEIN CBR-CLEC-78"/>
    <property type="match status" value="1"/>
</dbReference>
<feature type="domain" description="Sushi" evidence="6">
    <location>
        <begin position="842"/>
        <end position="903"/>
    </location>
</feature>
<feature type="chain" id="PRO_5004579554" description="Sushi domain-containing protein" evidence="5">
    <location>
        <begin position="26"/>
        <end position="1335"/>
    </location>
</feature>
<dbReference type="PROSITE" id="PS50923">
    <property type="entry name" value="SUSHI"/>
    <property type="match status" value="6"/>
</dbReference>
<feature type="domain" description="Sushi" evidence="6">
    <location>
        <begin position="194"/>
        <end position="252"/>
    </location>
</feature>
<dbReference type="InterPro" id="IPR051277">
    <property type="entry name" value="SEZ6_CSMD_C4BPB_Regulators"/>
</dbReference>
<evidence type="ECO:0000256" key="1">
    <source>
        <dbReference type="ARBA" id="ARBA00022729"/>
    </source>
</evidence>
<feature type="disulfide bond" evidence="4">
    <location>
        <begin position="223"/>
        <end position="250"/>
    </location>
</feature>
<evidence type="ECO:0000256" key="3">
    <source>
        <dbReference type="ARBA" id="ARBA00023157"/>
    </source>
</evidence>
<organism evidence="7 8">
    <name type="scientific">Strigamia maritima</name>
    <name type="common">European centipede</name>
    <name type="synonym">Geophilus maritimus</name>
    <dbReference type="NCBI Taxonomy" id="126957"/>
    <lineage>
        <taxon>Eukaryota</taxon>
        <taxon>Metazoa</taxon>
        <taxon>Ecdysozoa</taxon>
        <taxon>Arthropoda</taxon>
        <taxon>Myriapoda</taxon>
        <taxon>Chilopoda</taxon>
        <taxon>Pleurostigmophora</taxon>
        <taxon>Geophilomorpha</taxon>
        <taxon>Linotaeniidae</taxon>
        <taxon>Strigamia</taxon>
    </lineage>
</organism>
<dbReference type="OMA" id="RHCKVPQ"/>
<keyword evidence="4" id="KW-0768">Sushi</keyword>
<dbReference type="HOGENOM" id="CLU_258796_0_0_1"/>
<dbReference type="Proteomes" id="UP000014500">
    <property type="component" value="Unassembled WGS sequence"/>
</dbReference>
<accession>T1IU09</accession>
<feature type="domain" description="Sushi" evidence="6">
    <location>
        <begin position="312"/>
        <end position="373"/>
    </location>
</feature>